<dbReference type="InterPro" id="IPR036291">
    <property type="entry name" value="NAD(P)-bd_dom_sf"/>
</dbReference>
<sequence length="238" mass="25130">MEPLPPPVLSSLPKDFRAVIIGASGGVGSAISGLVAQQDHLGELIPFSRSSDRFDLLDETSVAAAAASVSGGPIHLLICATGILTTKGVAPEKSLRHLDPEIMLEQFRTNAVGPALVAKHFLPLLDRQQRSIAAFLSARVGSIGDNLLGGWMSYRAAKAALNQIVHTSAIEYRRTHPEAVIVSIHPGTVRTGLSEPYSRGHKTVSADEAAYAMLSSLNGLSAQRSGAFIAYDGSDIPW</sequence>
<keyword evidence="4" id="KW-1185">Reference proteome</keyword>
<dbReference type="EMBL" id="CP049206">
    <property type="protein sequence ID" value="QTF99677.1"/>
    <property type="molecule type" value="Genomic_DNA"/>
</dbReference>
<proteinExistence type="predicted"/>
<name>A0AAE7UM83_9HYPH</name>
<accession>A0AAE7UM83</accession>
<dbReference type="RefSeq" id="WP_065697716.1">
    <property type="nucleotide sequence ID" value="NZ_CP049206.1"/>
</dbReference>
<reference evidence="2" key="2">
    <citation type="submission" date="2020-02" db="EMBL/GenBank/DDBJ databases">
        <title>Unexpected conservation and global transmission of agrobacterial virulence plasmids.</title>
        <authorList>
            <person name="Weisberg A.J."/>
            <person name="Davis E.W. II"/>
            <person name="Tabima J.R."/>
            <person name="Belcher M.S."/>
            <person name="Miller M."/>
            <person name="Kuo C.-H."/>
            <person name="Loper J.E."/>
            <person name="Grunwald N.J."/>
            <person name="Putnam M.L."/>
            <person name="Chang J.H."/>
        </authorList>
    </citation>
    <scope>NUCLEOTIDE SEQUENCE</scope>
    <source>
        <strain evidence="2">W2/73</strain>
    </source>
</reference>
<dbReference type="PANTHER" id="PTHR43544:SF12">
    <property type="entry name" value="NAD(P)-BINDING ROSSMANN-FOLD SUPERFAMILY PROTEIN"/>
    <property type="match status" value="1"/>
</dbReference>
<dbReference type="GO" id="GO:0016491">
    <property type="term" value="F:oxidoreductase activity"/>
    <property type="evidence" value="ECO:0007669"/>
    <property type="project" value="TreeGrafter"/>
</dbReference>
<evidence type="ECO:0000313" key="4">
    <source>
        <dbReference type="Proteomes" id="UP000822331"/>
    </source>
</evidence>
<dbReference type="SUPFAM" id="SSF51735">
    <property type="entry name" value="NAD(P)-binding Rossmann-fold domains"/>
    <property type="match status" value="1"/>
</dbReference>
<organism evidence="2 3">
    <name type="scientific">Agrobacterium rubi</name>
    <dbReference type="NCBI Taxonomy" id="28099"/>
    <lineage>
        <taxon>Bacteria</taxon>
        <taxon>Pseudomonadati</taxon>
        <taxon>Pseudomonadota</taxon>
        <taxon>Alphaproteobacteria</taxon>
        <taxon>Hyphomicrobiales</taxon>
        <taxon>Rhizobiaceae</taxon>
        <taxon>Rhizobium/Agrobacterium group</taxon>
        <taxon>Agrobacterium</taxon>
    </lineage>
</organism>
<dbReference type="KEGG" id="arui:G6M88_04325"/>
<evidence type="ECO:0000313" key="2">
    <source>
        <dbReference type="EMBL" id="QTF99677.1"/>
    </source>
</evidence>
<protein>
    <submittedName>
        <fullName evidence="2">SDR family NAD(P)-dependent oxidoreductase</fullName>
    </submittedName>
</protein>
<dbReference type="Proteomes" id="UP000663912">
    <property type="component" value="Chromosome 1"/>
</dbReference>
<dbReference type="EMBL" id="JAAMCP010000005">
    <property type="protein sequence ID" value="NTF37253.1"/>
    <property type="molecule type" value="Genomic_DNA"/>
</dbReference>
<dbReference type="Pfam" id="PF00106">
    <property type="entry name" value="adh_short"/>
    <property type="match status" value="1"/>
</dbReference>
<dbReference type="Proteomes" id="UP000822331">
    <property type="component" value="Unassembled WGS sequence"/>
</dbReference>
<reference evidence="1 4" key="1">
    <citation type="journal article" date="2020" name="Science">
        <title>Unexpected conservation and global transmission of agrobacterial virulence plasmids.</title>
        <authorList>
            <person name="Weisberg A.J."/>
            <person name="Davis E.W. 2nd"/>
            <person name="Tabima J."/>
            <person name="Belcher M.S."/>
            <person name="Miller M."/>
            <person name="Kuo C.H."/>
            <person name="Loper J.E."/>
            <person name="Grunwald N.J."/>
            <person name="Putnam M.L."/>
            <person name="Chang J.H."/>
        </authorList>
    </citation>
    <scope>NUCLEOTIDE SEQUENCE [LARGE SCALE GENOMIC DNA]</scope>
    <source>
        <strain evidence="1 4">A19/93</strain>
    </source>
</reference>
<evidence type="ECO:0000313" key="3">
    <source>
        <dbReference type="Proteomes" id="UP000663912"/>
    </source>
</evidence>
<dbReference type="InterPro" id="IPR051468">
    <property type="entry name" value="Fungal_SecMetab_SDRs"/>
</dbReference>
<dbReference type="InterPro" id="IPR002347">
    <property type="entry name" value="SDR_fam"/>
</dbReference>
<dbReference type="Gene3D" id="3.40.50.720">
    <property type="entry name" value="NAD(P)-binding Rossmann-like Domain"/>
    <property type="match status" value="1"/>
</dbReference>
<dbReference type="GO" id="GO:0005737">
    <property type="term" value="C:cytoplasm"/>
    <property type="evidence" value="ECO:0007669"/>
    <property type="project" value="TreeGrafter"/>
</dbReference>
<dbReference type="PANTHER" id="PTHR43544">
    <property type="entry name" value="SHORT-CHAIN DEHYDROGENASE/REDUCTASE"/>
    <property type="match status" value="1"/>
</dbReference>
<dbReference type="PRINTS" id="PR00081">
    <property type="entry name" value="GDHRDH"/>
</dbReference>
<gene>
    <name evidence="1" type="ORF">G6L72_11105</name>
    <name evidence="2" type="ORF">G6M88_04325</name>
</gene>
<evidence type="ECO:0000313" key="1">
    <source>
        <dbReference type="EMBL" id="NTF37253.1"/>
    </source>
</evidence>
<dbReference type="AlphaFoldDB" id="A0AAE7UM83"/>